<dbReference type="AlphaFoldDB" id="A0A914Q784"/>
<dbReference type="Proteomes" id="UP000887578">
    <property type="component" value="Unplaced"/>
</dbReference>
<feature type="compositionally biased region" description="Basic and acidic residues" evidence="1">
    <location>
        <begin position="191"/>
        <end position="201"/>
    </location>
</feature>
<feature type="compositionally biased region" description="Low complexity" evidence="1">
    <location>
        <begin position="13"/>
        <end position="28"/>
    </location>
</feature>
<accession>A0A914Q784</accession>
<evidence type="ECO:0000256" key="1">
    <source>
        <dbReference type="SAM" id="MobiDB-lite"/>
    </source>
</evidence>
<proteinExistence type="predicted"/>
<organism evidence="2 3">
    <name type="scientific">Panagrolaimus davidi</name>
    <dbReference type="NCBI Taxonomy" id="227884"/>
    <lineage>
        <taxon>Eukaryota</taxon>
        <taxon>Metazoa</taxon>
        <taxon>Ecdysozoa</taxon>
        <taxon>Nematoda</taxon>
        <taxon>Chromadorea</taxon>
        <taxon>Rhabditida</taxon>
        <taxon>Tylenchina</taxon>
        <taxon>Panagrolaimomorpha</taxon>
        <taxon>Panagrolaimoidea</taxon>
        <taxon>Panagrolaimidae</taxon>
        <taxon>Panagrolaimus</taxon>
    </lineage>
</organism>
<reference evidence="3" key="1">
    <citation type="submission" date="2022-11" db="UniProtKB">
        <authorList>
            <consortium name="WormBaseParasite"/>
        </authorList>
    </citation>
    <scope>IDENTIFICATION</scope>
</reference>
<evidence type="ECO:0000313" key="3">
    <source>
        <dbReference type="WBParaSite" id="PDA_v2.g2735.t1"/>
    </source>
</evidence>
<name>A0A914Q784_9BILA</name>
<feature type="region of interest" description="Disordered" evidence="1">
    <location>
        <begin position="1"/>
        <end position="30"/>
    </location>
</feature>
<sequence>MQNKFSSNPFEFSRQQSDDTSSSLSLSSEPEVSQYKASQSLFNPYKFADRQICGSEAPAPLSNNPSPIPPTPAPAGTKLWFFGGYFSRIQNRDAAYFVHPRHIEAIPVNEAPDALPEACMRHEMLKWFPKLELQPQTIIESNYESFRSKLNLKPHPKNENSPKFPAIDLNRKVTFSDKCLTFVVYDNDLCRGENGGEKEENTQDIAPSPTAPETTTSTKTTSK</sequence>
<keyword evidence="2" id="KW-1185">Reference proteome</keyword>
<dbReference type="WBParaSite" id="PDA_v2.g2735.t1">
    <property type="protein sequence ID" value="PDA_v2.g2735.t1"/>
    <property type="gene ID" value="PDA_v2.g2735"/>
</dbReference>
<feature type="region of interest" description="Disordered" evidence="1">
    <location>
        <begin position="191"/>
        <end position="223"/>
    </location>
</feature>
<feature type="compositionally biased region" description="Polar residues" evidence="1">
    <location>
        <begin position="1"/>
        <end position="10"/>
    </location>
</feature>
<protein>
    <submittedName>
        <fullName evidence="3">Uncharacterized protein</fullName>
    </submittedName>
</protein>
<feature type="compositionally biased region" description="Low complexity" evidence="1">
    <location>
        <begin position="206"/>
        <end position="223"/>
    </location>
</feature>
<evidence type="ECO:0000313" key="2">
    <source>
        <dbReference type="Proteomes" id="UP000887578"/>
    </source>
</evidence>